<reference evidence="4 5" key="3">
    <citation type="journal article" date="2017" name="G3 (Bethesda)">
        <title>Comparative analysis highlights variable genome content of wheat rusts and divergence of the mating loci.</title>
        <authorList>
            <person name="Cuomo C.A."/>
            <person name="Bakkeren G."/>
            <person name="Khalil H.B."/>
            <person name="Panwar V."/>
            <person name="Joly D."/>
            <person name="Linning R."/>
            <person name="Sakthikumar S."/>
            <person name="Song X."/>
            <person name="Adiconis X."/>
            <person name="Fan L."/>
            <person name="Goldberg J.M."/>
            <person name="Levin J.Z."/>
            <person name="Young S."/>
            <person name="Zeng Q."/>
            <person name="Anikster Y."/>
            <person name="Bruce M."/>
            <person name="Wang M."/>
            <person name="Yin C."/>
            <person name="McCallum B."/>
            <person name="Szabo L.J."/>
            <person name="Hulbert S."/>
            <person name="Chen X."/>
            <person name="Fellers J.P."/>
        </authorList>
    </citation>
    <scope>NUCLEOTIDE SEQUENCE</scope>
    <source>
        <strain evidence="5">Isolate 1-1 / race 1 (BBBD)</strain>
        <strain evidence="4">isolate 1-1 / race 1 (BBBD)</strain>
    </source>
</reference>
<dbReference type="PANTHER" id="PTHR12705">
    <property type="entry name" value="ORIGIN RECOGNITION COMPLEX SUBUNIT 5"/>
    <property type="match status" value="1"/>
</dbReference>
<name>A0A180GZB5_PUCT1</name>
<reference evidence="3" key="2">
    <citation type="submission" date="2016-05" db="EMBL/GenBank/DDBJ databases">
        <title>Comparative analysis highlights variable genome content of wheat rusts and divergence of the mating loci.</title>
        <authorList>
            <person name="Cuomo C.A."/>
            <person name="Bakkeren G."/>
            <person name="Szabo L."/>
            <person name="Khalil H."/>
            <person name="Joly D."/>
            <person name="Goldberg J."/>
            <person name="Young S."/>
            <person name="Zeng Q."/>
            <person name="Fellers J."/>
        </authorList>
    </citation>
    <scope>NUCLEOTIDE SEQUENCE [LARGE SCALE GENOMIC DNA]</scope>
    <source>
        <strain evidence="3">1-1 BBBD Race 1</strain>
    </source>
</reference>
<keyword evidence="5" id="KW-1185">Reference proteome</keyword>
<reference evidence="3" key="1">
    <citation type="submission" date="2009-11" db="EMBL/GenBank/DDBJ databases">
        <authorList>
            <consortium name="The Broad Institute Genome Sequencing Platform"/>
            <person name="Ward D."/>
            <person name="Feldgarden M."/>
            <person name="Earl A."/>
            <person name="Young S.K."/>
            <person name="Zeng Q."/>
            <person name="Koehrsen M."/>
            <person name="Alvarado L."/>
            <person name="Berlin A."/>
            <person name="Bochicchio J."/>
            <person name="Borenstein D."/>
            <person name="Chapman S.B."/>
            <person name="Chen Z."/>
            <person name="Engels R."/>
            <person name="Freedman E."/>
            <person name="Gellesch M."/>
            <person name="Goldberg J."/>
            <person name="Griggs A."/>
            <person name="Gujja S."/>
            <person name="Heilman E."/>
            <person name="Heiman D."/>
            <person name="Hepburn T."/>
            <person name="Howarth C."/>
            <person name="Jen D."/>
            <person name="Larson L."/>
            <person name="Lewis B."/>
            <person name="Mehta T."/>
            <person name="Park D."/>
            <person name="Pearson M."/>
            <person name="Roberts A."/>
            <person name="Saif S."/>
            <person name="Shea T."/>
            <person name="Shenoy N."/>
            <person name="Sisk P."/>
            <person name="Stolte C."/>
            <person name="Sykes S."/>
            <person name="Thomson T."/>
            <person name="Walk T."/>
            <person name="White J."/>
            <person name="Yandava C."/>
            <person name="Izard J."/>
            <person name="Baranova O.V."/>
            <person name="Blanton J.M."/>
            <person name="Tanner A.C."/>
            <person name="Dewhirst F.E."/>
            <person name="Haas B."/>
            <person name="Nusbaum C."/>
            <person name="Birren B."/>
        </authorList>
    </citation>
    <scope>NUCLEOTIDE SEQUENCE [LARGE SCALE GENOMIC DNA]</scope>
    <source>
        <strain evidence="3">1-1 BBBD Race 1</strain>
    </source>
</reference>
<gene>
    <name evidence="3" type="ORF">PTTG_00266</name>
</gene>
<sequence>MIEIERLSTLSSVYDQLDALLSSPSPPQSIYVQSASNLDFSLELLQQLLRKSTSQLPNQLPSYLQINLDEILSSRNLFQSILNHFSNWNPPYHLSNIQSWNGQTSINKSNPSSAFTWDYSQIANELKRNRPKGLLSQRKSSSFDGFCDGLRVICNELSSNPLDPPSSGGPSKFPRFIILNKPELLRSWKEFSILTSFTRLAELSGCSVHTIFVSALPWPKLRPRYGALDPISIAIPRLSENDLIQILTSDGPPEVATISNQELKNHMNGIFQAFVTFIVATFNSQTSADLYELSILVNRLWPDWITRMDESGSSFKDTAKMILLSKPTIELEQKAYGSPVWHLPSFLTKPPGLDDSSASKYDDEEMAPYEESTESPQKQTELSPKKPPLLLSPSKTRINQISQTPFSTPSKPRHYLSIFSPSVTNPSSQPGSTSTRHRFTTHLTPMTPRIQTVKFTASIDKGPVMYQRQKTIDTLSLSLPVVARFLLVAAFIASFNPARTDIGLFLTSNDGLKKRKARGPRKIQPGQVIRAKIRQRLLGPKMFTIGRLLAIFSAITDQEGIKFNEIDVLQQIGTLIEFKLLLKASSSTASTLTSQAEKPLESIKLIVSNLSSSSETQILRICDSLQFNLLNRMWESED</sequence>
<dbReference type="GO" id="GO:0005664">
    <property type="term" value="C:nuclear origin of replication recognition complex"/>
    <property type="evidence" value="ECO:0007669"/>
    <property type="project" value="TreeGrafter"/>
</dbReference>
<dbReference type="GO" id="GO:0003688">
    <property type="term" value="F:DNA replication origin binding"/>
    <property type="evidence" value="ECO:0007669"/>
    <property type="project" value="TreeGrafter"/>
</dbReference>
<dbReference type="AlphaFoldDB" id="A0A180GZB5"/>
<dbReference type="InterPro" id="IPR020796">
    <property type="entry name" value="ORC5"/>
</dbReference>
<accession>A0A180GZB5</accession>
<feature type="domain" description="Origin recognition complex subunit 5 C-terminal" evidence="2">
    <location>
        <begin position="479"/>
        <end position="597"/>
    </location>
</feature>
<evidence type="ECO:0000256" key="1">
    <source>
        <dbReference type="SAM" id="MobiDB-lite"/>
    </source>
</evidence>
<dbReference type="InterPro" id="IPR047088">
    <property type="entry name" value="ORC5_C"/>
</dbReference>
<dbReference type="EnsemblFungi" id="PTTG_00266-t43_1">
    <property type="protein sequence ID" value="PTTG_00266-t43_1-p1"/>
    <property type="gene ID" value="PTTG_00266"/>
</dbReference>
<evidence type="ECO:0000259" key="2">
    <source>
        <dbReference type="Pfam" id="PF14630"/>
    </source>
</evidence>
<dbReference type="OrthoDB" id="365981at2759"/>
<dbReference type="GO" id="GO:0006270">
    <property type="term" value="P:DNA replication initiation"/>
    <property type="evidence" value="ECO:0007669"/>
    <property type="project" value="TreeGrafter"/>
</dbReference>
<evidence type="ECO:0000313" key="3">
    <source>
        <dbReference type="EMBL" id="OAV98187.1"/>
    </source>
</evidence>
<feature type="region of interest" description="Disordered" evidence="1">
    <location>
        <begin position="352"/>
        <end position="392"/>
    </location>
</feature>
<dbReference type="Pfam" id="PF14630">
    <property type="entry name" value="ORC5_C"/>
    <property type="match status" value="1"/>
</dbReference>
<protein>
    <recommendedName>
        <fullName evidence="2">Origin recognition complex subunit 5 C-terminal domain-containing protein</fullName>
    </recommendedName>
</protein>
<evidence type="ECO:0000313" key="4">
    <source>
        <dbReference type="EnsemblFungi" id="PTTG_00266-t43_1-p1"/>
    </source>
</evidence>
<dbReference type="EMBL" id="ADAS02000008">
    <property type="protein sequence ID" value="OAV98187.1"/>
    <property type="molecule type" value="Genomic_DNA"/>
</dbReference>
<organism evidence="3">
    <name type="scientific">Puccinia triticina (isolate 1-1 / race 1 (BBBD))</name>
    <name type="common">Brown leaf rust fungus</name>
    <dbReference type="NCBI Taxonomy" id="630390"/>
    <lineage>
        <taxon>Eukaryota</taxon>
        <taxon>Fungi</taxon>
        <taxon>Dikarya</taxon>
        <taxon>Basidiomycota</taxon>
        <taxon>Pucciniomycotina</taxon>
        <taxon>Pucciniomycetes</taxon>
        <taxon>Pucciniales</taxon>
        <taxon>Pucciniaceae</taxon>
        <taxon>Puccinia</taxon>
    </lineage>
</organism>
<reference evidence="4" key="4">
    <citation type="submission" date="2025-05" db="UniProtKB">
        <authorList>
            <consortium name="EnsemblFungi"/>
        </authorList>
    </citation>
    <scope>IDENTIFICATION</scope>
    <source>
        <strain evidence="4">isolate 1-1 / race 1 (BBBD)</strain>
    </source>
</reference>
<evidence type="ECO:0000313" key="5">
    <source>
        <dbReference type="Proteomes" id="UP000005240"/>
    </source>
</evidence>
<feature type="compositionally biased region" description="Acidic residues" evidence="1">
    <location>
        <begin position="362"/>
        <end position="373"/>
    </location>
</feature>
<dbReference type="VEuPathDB" id="FungiDB:PTTG_00266"/>
<proteinExistence type="predicted"/>
<dbReference type="PANTHER" id="PTHR12705:SF0">
    <property type="entry name" value="ORIGIN RECOGNITION COMPLEX SUBUNIT 5"/>
    <property type="match status" value="1"/>
</dbReference>
<dbReference type="Proteomes" id="UP000005240">
    <property type="component" value="Unassembled WGS sequence"/>
</dbReference>